<proteinExistence type="predicted"/>
<feature type="transmembrane region" description="Helical" evidence="1">
    <location>
        <begin position="53"/>
        <end position="72"/>
    </location>
</feature>
<feature type="transmembrane region" description="Helical" evidence="1">
    <location>
        <begin position="84"/>
        <end position="105"/>
    </location>
</feature>
<sequence length="107" mass="12265">MKLLDNIQERYRERNKLFLALDVLFTLLTTYLGIWLLFISIPVLVGSSQSVDSLNILINAAFFSLAMTYAVRVIEMFVTGEKRYFALTLVAAIIFFVIAILNLWLVI</sequence>
<keyword evidence="1" id="KW-0472">Membrane</keyword>
<evidence type="ECO:0000313" key="2">
    <source>
        <dbReference type="EMBL" id="GAA0599289.1"/>
    </source>
</evidence>
<reference evidence="2 3" key="1">
    <citation type="journal article" date="2019" name="Int. J. Syst. Evol. Microbiol.">
        <title>The Global Catalogue of Microorganisms (GCM) 10K type strain sequencing project: providing services to taxonomists for standard genome sequencing and annotation.</title>
        <authorList>
            <consortium name="The Broad Institute Genomics Platform"/>
            <consortium name="The Broad Institute Genome Sequencing Center for Infectious Disease"/>
            <person name="Wu L."/>
            <person name="Ma J."/>
        </authorList>
    </citation>
    <scope>NUCLEOTIDE SEQUENCE [LARGE SCALE GENOMIC DNA]</scope>
    <source>
        <strain evidence="2 3">JCM 15395</strain>
    </source>
</reference>
<dbReference type="EMBL" id="BAAADS010000009">
    <property type="protein sequence ID" value="GAA0599289.1"/>
    <property type="molecule type" value="Genomic_DNA"/>
</dbReference>
<dbReference type="Proteomes" id="UP001500866">
    <property type="component" value="Unassembled WGS sequence"/>
</dbReference>
<evidence type="ECO:0000313" key="3">
    <source>
        <dbReference type="Proteomes" id="UP001500866"/>
    </source>
</evidence>
<protein>
    <submittedName>
        <fullName evidence="2">Uncharacterized protein</fullName>
    </submittedName>
</protein>
<feature type="transmembrane region" description="Helical" evidence="1">
    <location>
        <begin position="21"/>
        <end position="41"/>
    </location>
</feature>
<accession>A0ABN1FX53</accession>
<keyword evidence="3" id="KW-1185">Reference proteome</keyword>
<name>A0ABN1FX53_9BACI</name>
<keyword evidence="1" id="KW-1133">Transmembrane helix</keyword>
<keyword evidence="1" id="KW-0812">Transmembrane</keyword>
<evidence type="ECO:0000256" key="1">
    <source>
        <dbReference type="SAM" id="Phobius"/>
    </source>
</evidence>
<organism evidence="2 3">
    <name type="scientific">Virgibacillus siamensis</name>
    <dbReference type="NCBI Taxonomy" id="480071"/>
    <lineage>
        <taxon>Bacteria</taxon>
        <taxon>Bacillati</taxon>
        <taxon>Bacillota</taxon>
        <taxon>Bacilli</taxon>
        <taxon>Bacillales</taxon>
        <taxon>Bacillaceae</taxon>
        <taxon>Virgibacillus</taxon>
    </lineage>
</organism>
<gene>
    <name evidence="2" type="ORF">GCM10009001_14470</name>
</gene>
<comment type="caution">
    <text evidence="2">The sequence shown here is derived from an EMBL/GenBank/DDBJ whole genome shotgun (WGS) entry which is preliminary data.</text>
</comment>
<dbReference type="RefSeq" id="WP_343811608.1">
    <property type="nucleotide sequence ID" value="NZ_BAAADS010000009.1"/>
</dbReference>